<evidence type="ECO:0000256" key="2">
    <source>
        <dbReference type="ARBA" id="ARBA00022741"/>
    </source>
</evidence>
<dbReference type="PANTHER" id="PTHR46425">
    <property type="entry name" value="TRANSCRIPTION TERMINATION FACTOR RHO"/>
    <property type="match status" value="1"/>
</dbReference>
<feature type="domain" description="Rho RNA-BD" evidence="13">
    <location>
        <begin position="396"/>
        <end position="469"/>
    </location>
</feature>
<dbReference type="PANTHER" id="PTHR46425:SF1">
    <property type="entry name" value="TRANSCRIPTION TERMINATION FACTOR RHO"/>
    <property type="match status" value="1"/>
</dbReference>
<dbReference type="InterPro" id="IPR011113">
    <property type="entry name" value="Rho_RNA-bd"/>
</dbReference>
<accession>A0AAE3EAZ4</accession>
<dbReference type="InterPro" id="IPR041703">
    <property type="entry name" value="Rho_factor_ATP-bd"/>
</dbReference>
<dbReference type="GO" id="GO:0016787">
    <property type="term" value="F:hydrolase activity"/>
    <property type="evidence" value="ECO:0007669"/>
    <property type="project" value="UniProtKB-KW"/>
</dbReference>
<dbReference type="GO" id="GO:0008186">
    <property type="term" value="F:ATP-dependent activity, acting on RNA"/>
    <property type="evidence" value="ECO:0007669"/>
    <property type="project" value="UniProtKB-UniRule"/>
</dbReference>
<keyword evidence="4 9" id="KW-0347">Helicase</keyword>
<dbReference type="NCBIfam" id="TIGR00767">
    <property type="entry name" value="rho"/>
    <property type="match status" value="1"/>
</dbReference>
<dbReference type="SUPFAM" id="SSF50249">
    <property type="entry name" value="Nucleic acid-binding proteins"/>
    <property type="match status" value="1"/>
</dbReference>
<dbReference type="SMART" id="SM00357">
    <property type="entry name" value="CSP"/>
    <property type="match status" value="1"/>
</dbReference>
<evidence type="ECO:0000256" key="3">
    <source>
        <dbReference type="ARBA" id="ARBA00022801"/>
    </source>
</evidence>
<evidence type="ECO:0000256" key="7">
    <source>
        <dbReference type="ARBA" id="ARBA00023015"/>
    </source>
</evidence>
<sequence>MQDDLAKMSLDELKEVAREKGLKGISKLRKSEILARLTESGEAVLPAEKNASEPKHTVKAKDNDKETEMKAENGTAVSAESGKKPERRKGSRTAVRTSHKADSSEERKEEQREEKREAANLVAEKADEQPEHSDAAENPMRQEVSAAAEKTGEPAATRNPRRGHTMTFRPSGNNRTTYSRQEGRNSYSRSNNRNSENYEARSYRNNSDSQDSRNYRNNNDSQDNRNYRNNSDSQDSRNYRNNNDNQDNRNYRNNSDSQSYPNNGDSQDSRNYRYSDNGNSRGYRNNNDNQDSRNYRNNGGQDNRNGNRGSEIYDSRGYRNNDNQGYRTTNSESQDNTGYRYGDNGDSRGYRGNNDSQDNRSYYREPERENDYMDDRNEGANQFPPGVEDISALDSGETAHGILEVMPEGYGFIRSENYMPGDNDIYVAPSQIRRFGMKTGDIVTGSIRIKTGNEKFAALLYVKSINGEHPSVAEHRKSFEDLTPIFPNSRLHLETSGGPVSMRIMDLLCPIGKGQRGMIVSPPKAGKTTLMKQVATAITQNHPDMHLILLLIDERPEEVTDIKESICGDNVEVIYSTFDELPEHHKRVAEMVLGRAKRLVEHGRDVVILLDSITRLSRAYNLTVASSGRTLSGGLDPAALYMPKKFFGSARNMREGGSLTILATALVDTGSRMDDVIFEEFKGTGNMEVVLDRKLSEKRVFPAIDPLKSGTRRDDLLLTKQEYDAVNRMRNLVSGKKPEESAEVIITEFCKTTTNTEFVHKIEKIHF</sequence>
<dbReference type="Pfam" id="PF07498">
    <property type="entry name" value="Rho_N"/>
    <property type="match status" value="1"/>
</dbReference>
<comment type="caution">
    <text evidence="14">The sequence shown here is derived from an EMBL/GenBank/DDBJ whole genome shotgun (WGS) entry which is preliminary data.</text>
</comment>
<feature type="compositionally biased region" description="Polar residues" evidence="12">
    <location>
        <begin position="320"/>
        <end position="337"/>
    </location>
</feature>
<comment type="caution">
    <text evidence="9">Lacks conserved residue(s) required for the propagation of feature annotation.</text>
</comment>
<dbReference type="GO" id="GO:0004386">
    <property type="term" value="F:helicase activity"/>
    <property type="evidence" value="ECO:0007669"/>
    <property type="project" value="UniProtKB-UniRule"/>
</dbReference>
<dbReference type="InterPro" id="IPR027417">
    <property type="entry name" value="P-loop_NTPase"/>
</dbReference>
<keyword evidence="1 9" id="KW-0806">Transcription termination</keyword>
<dbReference type="EC" id="3.6.4.-" evidence="9 10"/>
<dbReference type="Pfam" id="PF07497">
    <property type="entry name" value="Rho_RNA_bind"/>
    <property type="match status" value="1"/>
</dbReference>
<dbReference type="CDD" id="cd01128">
    <property type="entry name" value="rho_factor_C"/>
    <property type="match status" value="1"/>
</dbReference>
<feature type="compositionally biased region" description="Polar residues" evidence="12">
    <location>
        <begin position="274"/>
        <end position="289"/>
    </location>
</feature>
<name>A0AAE3EAZ4_9FIRM</name>
<dbReference type="GO" id="GO:0006353">
    <property type="term" value="P:DNA-templated transcription termination"/>
    <property type="evidence" value="ECO:0007669"/>
    <property type="project" value="UniProtKB-UniRule"/>
</dbReference>
<dbReference type="Gene3D" id="2.40.50.140">
    <property type="entry name" value="Nucleic acid-binding proteins"/>
    <property type="match status" value="1"/>
</dbReference>
<dbReference type="HAMAP" id="MF_01884">
    <property type="entry name" value="Rho"/>
    <property type="match status" value="1"/>
</dbReference>
<comment type="similarity">
    <text evidence="9 11">Belongs to the Rho family.</text>
</comment>
<dbReference type="InterPro" id="IPR011129">
    <property type="entry name" value="CSD"/>
</dbReference>
<comment type="subunit">
    <text evidence="9">Homohexamer. The homohexamer assembles into an open ring structure.</text>
</comment>
<dbReference type="GO" id="GO:0003723">
    <property type="term" value="F:RNA binding"/>
    <property type="evidence" value="ECO:0007669"/>
    <property type="project" value="UniProtKB-UniRule"/>
</dbReference>
<dbReference type="NCBIfam" id="NF006886">
    <property type="entry name" value="PRK09376.1"/>
    <property type="match status" value="1"/>
</dbReference>
<dbReference type="CDD" id="cd04459">
    <property type="entry name" value="Rho_CSD"/>
    <property type="match status" value="1"/>
</dbReference>
<dbReference type="InterPro" id="IPR004665">
    <property type="entry name" value="Term_rho"/>
</dbReference>
<keyword evidence="15" id="KW-1185">Reference proteome</keyword>
<feature type="binding site" evidence="9">
    <location>
        <begin position="524"/>
        <end position="529"/>
    </location>
    <ligand>
        <name>ATP</name>
        <dbReference type="ChEBI" id="CHEBI:30616"/>
    </ligand>
</feature>
<dbReference type="RefSeq" id="WP_308453290.1">
    <property type="nucleotide sequence ID" value="NZ_JAJEQR010000014.1"/>
</dbReference>
<dbReference type="EMBL" id="JAJEQR010000014">
    <property type="protein sequence ID" value="MCC2230656.1"/>
    <property type="molecule type" value="Genomic_DNA"/>
</dbReference>
<dbReference type="AlphaFoldDB" id="A0AAE3EAZ4"/>
<feature type="compositionally biased region" description="Polar residues" evidence="12">
    <location>
        <begin position="168"/>
        <end position="180"/>
    </location>
</feature>
<evidence type="ECO:0000259" key="13">
    <source>
        <dbReference type="PROSITE" id="PS51856"/>
    </source>
</evidence>
<gene>
    <name evidence="9 14" type="primary">rho</name>
    <name evidence="14" type="ORF">LKD81_06530</name>
</gene>
<evidence type="ECO:0000256" key="11">
    <source>
        <dbReference type="PROSITE-ProRule" id="PRU01203"/>
    </source>
</evidence>
<feature type="binding site" evidence="9">
    <location>
        <position position="555"/>
    </location>
    <ligand>
        <name>ATP</name>
        <dbReference type="ChEBI" id="CHEBI:30616"/>
    </ligand>
</feature>
<evidence type="ECO:0000256" key="5">
    <source>
        <dbReference type="ARBA" id="ARBA00022840"/>
    </source>
</evidence>
<evidence type="ECO:0000256" key="6">
    <source>
        <dbReference type="ARBA" id="ARBA00022884"/>
    </source>
</evidence>
<evidence type="ECO:0000313" key="15">
    <source>
        <dbReference type="Proteomes" id="UP001198182"/>
    </source>
</evidence>
<dbReference type="SUPFAM" id="SSF52540">
    <property type="entry name" value="P-loop containing nucleoside triphosphate hydrolases"/>
    <property type="match status" value="1"/>
</dbReference>
<dbReference type="InterPro" id="IPR012340">
    <property type="entry name" value="NA-bd_OB-fold"/>
</dbReference>
<dbReference type="SMART" id="SM00959">
    <property type="entry name" value="Rho_N"/>
    <property type="match status" value="1"/>
</dbReference>
<dbReference type="GO" id="GO:0005524">
    <property type="term" value="F:ATP binding"/>
    <property type="evidence" value="ECO:0007669"/>
    <property type="project" value="UniProtKB-UniRule"/>
</dbReference>
<dbReference type="Gene3D" id="3.40.50.300">
    <property type="entry name" value="P-loop containing nucleotide triphosphate hydrolases"/>
    <property type="match status" value="1"/>
</dbReference>
<keyword evidence="7 9" id="KW-0805">Transcription regulation</keyword>
<evidence type="ECO:0000256" key="8">
    <source>
        <dbReference type="ARBA" id="ARBA00023163"/>
    </source>
</evidence>
<feature type="compositionally biased region" description="Basic and acidic residues" evidence="12">
    <location>
        <begin position="99"/>
        <end position="135"/>
    </location>
</feature>
<keyword evidence="2 9" id="KW-0547">Nucleotide-binding</keyword>
<dbReference type="PROSITE" id="PS51856">
    <property type="entry name" value="RHO_RNA_BD"/>
    <property type="match status" value="1"/>
</dbReference>
<evidence type="ECO:0000256" key="10">
    <source>
        <dbReference type="NCBIfam" id="TIGR00767"/>
    </source>
</evidence>
<feature type="compositionally biased region" description="Low complexity" evidence="12">
    <location>
        <begin position="251"/>
        <end position="260"/>
    </location>
</feature>
<keyword evidence="5 9" id="KW-0067">ATP-binding</keyword>
<dbReference type="InterPro" id="IPR000194">
    <property type="entry name" value="ATPase_F1/V1/A1_a/bsu_nucl-bd"/>
</dbReference>
<protein>
    <recommendedName>
        <fullName evidence="9 10">Transcription termination factor Rho</fullName>
        <ecNumber evidence="9 10">3.6.4.-</ecNumber>
    </recommendedName>
    <alternativeName>
        <fullName evidence="9">ATP-dependent helicase Rho</fullName>
    </alternativeName>
</protein>
<organism evidence="14 15">
    <name type="scientific">Hominifimenecus microfluidus</name>
    <dbReference type="NCBI Taxonomy" id="2885348"/>
    <lineage>
        <taxon>Bacteria</taxon>
        <taxon>Bacillati</taxon>
        <taxon>Bacillota</taxon>
        <taxon>Clostridia</taxon>
        <taxon>Lachnospirales</taxon>
        <taxon>Lachnospiraceae</taxon>
        <taxon>Hominifimenecus</taxon>
    </lineage>
</organism>
<keyword evidence="8 9" id="KW-0804">Transcription</keyword>
<dbReference type="Proteomes" id="UP001198182">
    <property type="component" value="Unassembled WGS sequence"/>
</dbReference>
<evidence type="ECO:0000256" key="9">
    <source>
        <dbReference type="HAMAP-Rule" id="MF_01884"/>
    </source>
</evidence>
<dbReference type="Pfam" id="PF00006">
    <property type="entry name" value="ATP-synt_ab"/>
    <property type="match status" value="1"/>
</dbReference>
<evidence type="ECO:0000256" key="12">
    <source>
        <dbReference type="SAM" id="MobiDB-lite"/>
    </source>
</evidence>
<feature type="compositionally biased region" description="Low complexity" evidence="12">
    <location>
        <begin position="184"/>
        <end position="195"/>
    </location>
</feature>
<keyword evidence="6 9" id="KW-0694">RNA-binding</keyword>
<feature type="binding site" evidence="9">
    <location>
        <begin position="512"/>
        <end position="517"/>
    </location>
    <ligand>
        <name>ATP</name>
        <dbReference type="ChEBI" id="CHEBI:30616"/>
    </ligand>
</feature>
<dbReference type="InterPro" id="IPR003593">
    <property type="entry name" value="AAA+_ATPase"/>
</dbReference>
<dbReference type="InterPro" id="IPR011112">
    <property type="entry name" value="Rho-like_N"/>
</dbReference>
<feature type="compositionally biased region" description="Basic and acidic residues" evidence="12">
    <location>
        <begin position="357"/>
        <end position="378"/>
    </location>
</feature>
<feature type="compositionally biased region" description="Basic and acidic residues" evidence="12">
    <location>
        <begin position="50"/>
        <end position="71"/>
    </location>
</feature>
<feature type="region of interest" description="Disordered" evidence="12">
    <location>
        <begin position="40"/>
        <end position="392"/>
    </location>
</feature>
<keyword evidence="3 9" id="KW-0378">Hydrolase</keyword>
<comment type="function">
    <text evidence="9">Facilitates transcription termination by a mechanism that involves Rho binding to the nascent RNA, activation of Rho's RNA-dependent ATPase activity, and release of the mRNA from the DNA template.</text>
</comment>
<feature type="compositionally biased region" description="Low complexity" evidence="12">
    <location>
        <begin position="295"/>
        <end position="309"/>
    </location>
</feature>
<evidence type="ECO:0000313" key="14">
    <source>
        <dbReference type="EMBL" id="MCC2230656.1"/>
    </source>
</evidence>
<proteinExistence type="inferred from homology"/>
<evidence type="ECO:0000256" key="1">
    <source>
        <dbReference type="ARBA" id="ARBA00022472"/>
    </source>
</evidence>
<evidence type="ECO:0000256" key="4">
    <source>
        <dbReference type="ARBA" id="ARBA00022806"/>
    </source>
</evidence>
<dbReference type="SMART" id="SM00382">
    <property type="entry name" value="AAA"/>
    <property type="match status" value="1"/>
</dbReference>
<reference evidence="14" key="1">
    <citation type="submission" date="2021-10" db="EMBL/GenBank/DDBJ databases">
        <title>Anaerobic single-cell dispensing facilitates the cultivation of human gut bacteria.</title>
        <authorList>
            <person name="Afrizal A."/>
        </authorList>
    </citation>
    <scope>NUCLEOTIDE SEQUENCE</scope>
    <source>
        <strain evidence="14">CLA-AA-H215</strain>
    </source>
</reference>